<keyword evidence="2" id="KW-1185">Reference proteome</keyword>
<evidence type="ECO:0000313" key="2">
    <source>
        <dbReference type="Proteomes" id="UP000606721"/>
    </source>
</evidence>
<organism evidence="1 2">
    <name type="scientific">Aphanizomenon flos-aquae FACHB-1040</name>
    <dbReference type="NCBI Taxonomy" id="2692887"/>
    <lineage>
        <taxon>Bacteria</taxon>
        <taxon>Bacillati</taxon>
        <taxon>Cyanobacteriota</taxon>
        <taxon>Cyanophyceae</taxon>
        <taxon>Nostocales</taxon>
        <taxon>Aphanizomenonaceae</taxon>
        <taxon>Aphanizomenon</taxon>
    </lineage>
</organism>
<name>A0ABR8C3A0_APHFL</name>
<evidence type="ECO:0000313" key="1">
    <source>
        <dbReference type="EMBL" id="MBD2281603.1"/>
    </source>
</evidence>
<gene>
    <name evidence="1" type="ORF">H6F99_26100</name>
</gene>
<dbReference type="RefSeq" id="WP_168467373.1">
    <property type="nucleotide sequence ID" value="NZ_JACJQT010000152.1"/>
</dbReference>
<accession>A0ABR8C3A0</accession>
<comment type="caution">
    <text evidence="1">The sequence shown here is derived from an EMBL/GenBank/DDBJ whole genome shotgun (WGS) entry which is preliminary data.</text>
</comment>
<sequence>MSTVKQVLTARNVPFTESKDYDDQPIIVVNDYTEEDVLDSSATDILATGYDEQGNLVINIQE</sequence>
<proteinExistence type="predicted"/>
<protein>
    <submittedName>
        <fullName evidence="1">Uncharacterized protein</fullName>
    </submittedName>
</protein>
<dbReference type="EMBL" id="JACJQT010000152">
    <property type="protein sequence ID" value="MBD2281603.1"/>
    <property type="molecule type" value="Genomic_DNA"/>
</dbReference>
<reference evidence="1 2" key="1">
    <citation type="journal article" date="2020" name="ISME J.">
        <title>Comparative genomics reveals insights into cyanobacterial evolution and habitat adaptation.</title>
        <authorList>
            <person name="Chen M.Y."/>
            <person name="Teng W.K."/>
            <person name="Zhao L."/>
            <person name="Hu C.X."/>
            <person name="Zhou Y.K."/>
            <person name="Han B.P."/>
            <person name="Song L.R."/>
            <person name="Shu W.S."/>
        </authorList>
    </citation>
    <scope>NUCLEOTIDE SEQUENCE [LARGE SCALE GENOMIC DNA]</scope>
    <source>
        <strain evidence="1 2">FACHB-1040</strain>
    </source>
</reference>
<dbReference type="Proteomes" id="UP000606721">
    <property type="component" value="Unassembled WGS sequence"/>
</dbReference>